<dbReference type="EC" id="4.1.3.38" evidence="2"/>
<evidence type="ECO:0000313" key="3">
    <source>
        <dbReference type="Proteomes" id="UP000195981"/>
    </source>
</evidence>
<proteinExistence type="predicted"/>
<dbReference type="GO" id="GO:0000162">
    <property type="term" value="P:L-tryptophan biosynthetic process"/>
    <property type="evidence" value="ECO:0007669"/>
    <property type="project" value="TreeGrafter"/>
</dbReference>
<gene>
    <name evidence="2" type="ORF">FM110_00120</name>
</gene>
<keyword evidence="2" id="KW-0032">Aminotransferase</keyword>
<dbReference type="GO" id="GO:0008696">
    <property type="term" value="F:4-amino-4-deoxychorismate lyase activity"/>
    <property type="evidence" value="ECO:0007669"/>
    <property type="project" value="UniProtKB-EC"/>
</dbReference>
<dbReference type="SUPFAM" id="SSF56322">
    <property type="entry name" value="ADC synthase"/>
    <property type="match status" value="1"/>
</dbReference>
<dbReference type="PANTHER" id="PTHR11236:SF50">
    <property type="entry name" value="AMINODEOXYCHORISMATE SYNTHASE COMPONENT 1"/>
    <property type="match status" value="1"/>
</dbReference>
<dbReference type="InterPro" id="IPR015890">
    <property type="entry name" value="Chorismate_C"/>
</dbReference>
<dbReference type="Pfam" id="PF00425">
    <property type="entry name" value="Chorismate_bind"/>
    <property type="match status" value="1"/>
</dbReference>
<keyword evidence="3" id="KW-1185">Reference proteome</keyword>
<dbReference type="GO" id="GO:0046820">
    <property type="term" value="F:4-amino-4-deoxychorismate synthase activity"/>
    <property type="evidence" value="ECO:0007669"/>
    <property type="project" value="UniProtKB-EC"/>
</dbReference>
<dbReference type="AlphaFoldDB" id="A0A1X6WSM4"/>
<dbReference type="Proteomes" id="UP000195981">
    <property type="component" value="Unassembled WGS sequence"/>
</dbReference>
<feature type="domain" description="Chorismate-utilising enzyme C-terminal" evidence="1">
    <location>
        <begin position="4"/>
        <end position="226"/>
    </location>
</feature>
<dbReference type="RefSeq" id="WP_159457927.1">
    <property type="nucleotide sequence ID" value="NZ_FWFG01000001.1"/>
</dbReference>
<evidence type="ECO:0000313" key="2">
    <source>
        <dbReference type="EMBL" id="SLM87693.1"/>
    </source>
</evidence>
<dbReference type="EC" id="2.6.1.85" evidence="2"/>
<dbReference type="PRINTS" id="PR00095">
    <property type="entry name" value="ANTSNTHASEI"/>
</dbReference>
<dbReference type="InterPro" id="IPR005801">
    <property type="entry name" value="ADC_synthase"/>
</dbReference>
<sequence length="238" mass="25064">MTGDLLAAQRALVAAQRGTCSAFIDAGDRTILSASPERFVTWRDGVLTTTPMKGTAPRSTDPAEDARLRAALLASPKERAENVMIVDLLRNDLSRVCVDGSVRVERLLECESYPTVHQVTSTISCTPRSDLTLAGMLGALFPCGSITGAPKLSTMQVIAALEDSPRDVYCGAIGVLAPGEEMDASFSVAIRTPVVDHADGSAVYGVGGGITWDSDAAAELEEVRVKSRVLEALTESAP</sequence>
<keyword evidence="2" id="KW-0808">Transferase</keyword>
<organism evidence="2 3">
    <name type="scientific">Brachybacterium nesterenkovii</name>
    <dbReference type="NCBI Taxonomy" id="47847"/>
    <lineage>
        <taxon>Bacteria</taxon>
        <taxon>Bacillati</taxon>
        <taxon>Actinomycetota</taxon>
        <taxon>Actinomycetes</taxon>
        <taxon>Micrococcales</taxon>
        <taxon>Dermabacteraceae</taxon>
        <taxon>Brachybacterium</taxon>
    </lineage>
</organism>
<protein>
    <submittedName>
        <fullName evidence="2">Para-aminobenzoate synthase, aminase component / Aminodeoxychorismate lyase</fullName>
        <ecNumber evidence="2">2.6.1.85</ecNumber>
        <ecNumber evidence="2">4.1.3.38</ecNumber>
    </submittedName>
</protein>
<dbReference type="PANTHER" id="PTHR11236">
    <property type="entry name" value="AMINOBENZOATE/ANTHRANILATE SYNTHASE"/>
    <property type="match status" value="1"/>
</dbReference>
<dbReference type="OrthoDB" id="3518032at2"/>
<dbReference type="InterPro" id="IPR019999">
    <property type="entry name" value="Anth_synth_I-like"/>
</dbReference>
<keyword evidence="2" id="KW-0456">Lyase</keyword>
<dbReference type="Gene3D" id="3.60.120.10">
    <property type="entry name" value="Anthranilate synthase"/>
    <property type="match status" value="1"/>
</dbReference>
<reference evidence="2 3" key="1">
    <citation type="submission" date="2017-02" db="EMBL/GenBank/DDBJ databases">
        <authorList>
            <person name="Peterson S.W."/>
        </authorList>
    </citation>
    <scope>NUCLEOTIDE SEQUENCE [LARGE SCALE GENOMIC DNA]</scope>
    <source>
        <strain evidence="2 3">CIP104813</strain>
    </source>
</reference>
<evidence type="ECO:0000259" key="1">
    <source>
        <dbReference type="Pfam" id="PF00425"/>
    </source>
</evidence>
<accession>A0A1X6WSM4</accession>
<name>A0A1X6WSM4_9MICO</name>
<dbReference type="EMBL" id="FWFG01000001">
    <property type="protein sequence ID" value="SLM87693.1"/>
    <property type="molecule type" value="Genomic_DNA"/>
</dbReference>